<comment type="subcellular location">
    <subcellularLocation>
        <location evidence="2">Cell membrane</location>
        <topology evidence="2">Lipid-anchor</topology>
        <topology evidence="2">GPI-anchor</topology>
    </subcellularLocation>
</comment>
<accession>A0A6P6Y9X9</accession>
<dbReference type="GO" id="GO:0006508">
    <property type="term" value="P:proteolysis"/>
    <property type="evidence" value="ECO:0007669"/>
    <property type="project" value="UniProtKB-KW"/>
</dbReference>
<keyword evidence="6" id="KW-0479">Metal-binding</keyword>
<feature type="domain" description="Peptidase M1 alanyl aminopeptidase C-terminal" evidence="12">
    <location>
        <begin position="445"/>
        <end position="611"/>
    </location>
</feature>
<dbReference type="AlphaFoldDB" id="A0A6P6Y9X9"/>
<name>A0A6P6Y9X9_DERPT</name>
<dbReference type="PRINTS" id="PR00756">
    <property type="entry name" value="ALADIPTASE"/>
</dbReference>
<gene>
    <name evidence="15" type="primary">LOC113796142</name>
</gene>
<dbReference type="Pfam" id="PF17900">
    <property type="entry name" value="Peptidase_M1_N"/>
    <property type="match status" value="1"/>
</dbReference>
<dbReference type="GO" id="GO:0004177">
    <property type="term" value="F:aminopeptidase activity"/>
    <property type="evidence" value="ECO:0007669"/>
    <property type="project" value="UniProtKB-KW"/>
</dbReference>
<dbReference type="InterPro" id="IPR042097">
    <property type="entry name" value="Aminopeptidase_N-like_N_sf"/>
</dbReference>
<dbReference type="InterPro" id="IPR045357">
    <property type="entry name" value="Aminopeptidase_N-like_N"/>
</dbReference>
<keyword evidence="9" id="KW-0482">Metalloprotease</keyword>
<dbReference type="PANTHER" id="PTHR46322:SF1">
    <property type="entry name" value="PUROMYCIN-SENSITIVE AMINOPEPTIDASE"/>
    <property type="match status" value="1"/>
</dbReference>
<dbReference type="Gene3D" id="2.60.40.1730">
    <property type="entry name" value="tricorn interacting facor f3 domain"/>
    <property type="match status" value="1"/>
</dbReference>
<dbReference type="Proteomes" id="UP000515146">
    <property type="component" value="Unplaced"/>
</dbReference>
<dbReference type="PANTHER" id="PTHR46322">
    <property type="entry name" value="PUROMYCIN-SENSITIVE AMINOPEPTIDASE"/>
    <property type="match status" value="1"/>
</dbReference>
<evidence type="ECO:0000256" key="6">
    <source>
        <dbReference type="ARBA" id="ARBA00022723"/>
    </source>
</evidence>
<evidence type="ECO:0000313" key="15">
    <source>
        <dbReference type="RefSeq" id="XP_027202182.1"/>
    </source>
</evidence>
<organism evidence="14 15">
    <name type="scientific">Dermatophagoides pteronyssinus</name>
    <name type="common">European house dust mite</name>
    <dbReference type="NCBI Taxonomy" id="6956"/>
    <lineage>
        <taxon>Eukaryota</taxon>
        <taxon>Metazoa</taxon>
        <taxon>Ecdysozoa</taxon>
        <taxon>Arthropoda</taxon>
        <taxon>Chelicerata</taxon>
        <taxon>Arachnida</taxon>
        <taxon>Acari</taxon>
        <taxon>Acariformes</taxon>
        <taxon>Sarcoptiformes</taxon>
        <taxon>Astigmata</taxon>
        <taxon>Psoroptidia</taxon>
        <taxon>Analgoidea</taxon>
        <taxon>Pyroglyphidae</taxon>
        <taxon>Dermatophagoidinae</taxon>
        <taxon>Dermatophagoides</taxon>
    </lineage>
</organism>
<evidence type="ECO:0000256" key="2">
    <source>
        <dbReference type="ARBA" id="ARBA00004609"/>
    </source>
</evidence>
<dbReference type="InterPro" id="IPR014782">
    <property type="entry name" value="Peptidase_M1_dom"/>
</dbReference>
<dbReference type="Pfam" id="PF17432">
    <property type="entry name" value="DUF3458_C"/>
    <property type="match status" value="1"/>
</dbReference>
<comment type="similarity">
    <text evidence="3">Belongs to the peptidase M1 family.</text>
</comment>
<protein>
    <submittedName>
        <fullName evidence="15">M1 family aminopeptidase-like</fullName>
    </submittedName>
</protein>
<dbReference type="Gene3D" id="1.10.390.10">
    <property type="entry name" value="Neutral Protease Domain 2"/>
    <property type="match status" value="1"/>
</dbReference>
<dbReference type="KEGG" id="dpte:113796142"/>
<dbReference type="SUPFAM" id="SSF55486">
    <property type="entry name" value="Metalloproteases ('zincins'), catalytic domain"/>
    <property type="match status" value="1"/>
</dbReference>
<dbReference type="Pfam" id="PF01433">
    <property type="entry name" value="Peptidase_M1"/>
    <property type="match status" value="1"/>
</dbReference>
<dbReference type="GO" id="GO:0005886">
    <property type="term" value="C:plasma membrane"/>
    <property type="evidence" value="ECO:0007669"/>
    <property type="project" value="UniProtKB-SubCell"/>
</dbReference>
<evidence type="ECO:0000313" key="14">
    <source>
        <dbReference type="Proteomes" id="UP000515146"/>
    </source>
</evidence>
<evidence type="ECO:0000259" key="11">
    <source>
        <dbReference type="Pfam" id="PF11940"/>
    </source>
</evidence>
<dbReference type="InterPro" id="IPR037144">
    <property type="entry name" value="Peptidase_M1_pepN_C_sf"/>
</dbReference>
<reference evidence="15" key="1">
    <citation type="submission" date="2025-08" db="UniProtKB">
        <authorList>
            <consortium name="RefSeq"/>
        </authorList>
    </citation>
    <scope>IDENTIFICATION</scope>
    <source>
        <strain evidence="15">Airmid</strain>
    </source>
</reference>
<feature type="domain" description="Peptidase M1 membrane alanine aminopeptidase" evidence="10">
    <location>
        <begin position="126"/>
        <end position="336"/>
    </location>
</feature>
<evidence type="ECO:0000256" key="3">
    <source>
        <dbReference type="ARBA" id="ARBA00010136"/>
    </source>
</evidence>
<keyword evidence="4" id="KW-0031">Aminopeptidase</keyword>
<keyword evidence="8" id="KW-0862">Zinc</keyword>
<dbReference type="Pfam" id="PF11940">
    <property type="entry name" value="DUF3458"/>
    <property type="match status" value="1"/>
</dbReference>
<evidence type="ECO:0000259" key="10">
    <source>
        <dbReference type="Pfam" id="PF01433"/>
    </source>
</evidence>
<keyword evidence="5" id="KW-0645">Protease</keyword>
<dbReference type="OrthoDB" id="8193273at2759"/>
<evidence type="ECO:0000259" key="13">
    <source>
        <dbReference type="Pfam" id="PF17900"/>
    </source>
</evidence>
<dbReference type="InterPro" id="IPR035414">
    <property type="entry name" value="Peptidase_M1_pepN_Ig-like"/>
</dbReference>
<evidence type="ECO:0000256" key="9">
    <source>
        <dbReference type="ARBA" id="ARBA00023049"/>
    </source>
</evidence>
<dbReference type="GO" id="GO:0008237">
    <property type="term" value="F:metallopeptidase activity"/>
    <property type="evidence" value="ECO:0007669"/>
    <property type="project" value="UniProtKB-KW"/>
</dbReference>
<evidence type="ECO:0000256" key="1">
    <source>
        <dbReference type="ARBA" id="ARBA00001947"/>
    </source>
</evidence>
<dbReference type="Gene3D" id="1.25.50.10">
    <property type="entry name" value="Peptidase M1, alanyl aminopeptidase, C-terminal domain"/>
    <property type="match status" value="1"/>
</dbReference>
<dbReference type="GO" id="GO:0008270">
    <property type="term" value="F:zinc ion binding"/>
    <property type="evidence" value="ECO:0007669"/>
    <property type="project" value="InterPro"/>
</dbReference>
<feature type="domain" description="Peptidase M1 alanyl aminopeptidase Ig-like fold" evidence="11">
    <location>
        <begin position="344"/>
        <end position="439"/>
    </location>
</feature>
<dbReference type="InterPro" id="IPR001930">
    <property type="entry name" value="Peptidase_M1"/>
</dbReference>
<comment type="cofactor">
    <cofactor evidence="1">
        <name>Zn(2+)</name>
        <dbReference type="ChEBI" id="CHEBI:29105"/>
    </cofactor>
</comment>
<evidence type="ECO:0000256" key="7">
    <source>
        <dbReference type="ARBA" id="ARBA00022801"/>
    </source>
</evidence>
<sequence length="642" mass="74099">MLSGLYTSKNLLCTQCESVGFRRITFFIDRPDNLTKITSTLIDSSNSYEVMLSNGNIVEQGTNKEGKKFVTYDDPNPKPCYLFAIIAGPLKSLSLEYEYTEGVAKGKKIDIKIYSEEKYMKQLEWGLQCAKKAFDWDYKYMHRIYDLDRFGIVCIEDFNAGAMENKGLTTYNVSCILAHKDSSTDGRFKHVNSVIGHEYFHNWSGNRVTLRDWFEITLKEGFTNLREQLFSEHCYSETVERISEVNFLKSYQFPEDSSPLAHSIRPETIESVDNLYTVTVYEKGAEVIRMMKTILGDELFVKGTDHYFSKFDGKAVTSEDFREALSEASGIDLSQFHVWYEQKGTPSLEVVKNYYCKEKNAYIIVVKQIVPEQDNEKKMPYPIPIKFNLVGIESKKDLVPKSEEILLLKDFEQEFVIKGINENGVLSFLRDFSAPVSVKDFLSKEEILHLFKYDSNLYQKWEAVQRVFRDEIIRAYKSKAKQVTLEEDTKKCLECLVDTVDDYEYLAMALSLPTVSVLLQYLYDVDPIELDKTCKAVYRAFKKVLHSRMESLFTKLYATCNSAEWNADRESVANRAIMNKALNIIASIDEIDADENPNKIKRLIEYFDNANCYNNKRVLTEMLEQTLSPGVREIAASCQIKL</sequence>
<evidence type="ECO:0000256" key="8">
    <source>
        <dbReference type="ARBA" id="ARBA00022833"/>
    </source>
</evidence>
<keyword evidence="14" id="KW-1185">Reference proteome</keyword>
<dbReference type="InterPro" id="IPR027268">
    <property type="entry name" value="Peptidase_M4/M1_CTD_sf"/>
</dbReference>
<dbReference type="Gene3D" id="2.60.40.1840">
    <property type="match status" value="1"/>
</dbReference>
<evidence type="ECO:0000256" key="5">
    <source>
        <dbReference type="ARBA" id="ARBA00022670"/>
    </source>
</evidence>
<evidence type="ECO:0000256" key="4">
    <source>
        <dbReference type="ARBA" id="ARBA00022438"/>
    </source>
</evidence>
<dbReference type="InterPro" id="IPR038438">
    <property type="entry name" value="PepN_Ig-like_sf"/>
</dbReference>
<feature type="domain" description="Aminopeptidase N-like N-terminal" evidence="13">
    <location>
        <begin position="8"/>
        <end position="82"/>
    </location>
</feature>
<dbReference type="Gene3D" id="3.30.2010.30">
    <property type="match status" value="1"/>
</dbReference>
<evidence type="ECO:0000259" key="12">
    <source>
        <dbReference type="Pfam" id="PF17432"/>
    </source>
</evidence>
<keyword evidence="7" id="KW-0378">Hydrolase</keyword>
<dbReference type="InParanoid" id="A0A6P6Y9X9"/>
<dbReference type="InterPro" id="IPR024601">
    <property type="entry name" value="Peptidase_M1_pepN_C"/>
</dbReference>
<dbReference type="SUPFAM" id="SSF63737">
    <property type="entry name" value="Leukotriene A4 hydrolase N-terminal domain"/>
    <property type="match status" value="1"/>
</dbReference>
<dbReference type="RefSeq" id="XP_027202182.1">
    <property type="nucleotide sequence ID" value="XM_027346381.1"/>
</dbReference>
<dbReference type="InterPro" id="IPR012779">
    <property type="entry name" value="Peptidase_M1_pepN"/>
</dbReference>
<proteinExistence type="inferred from homology"/>